<accession>A0A317V6A8</accession>
<comment type="similarity">
    <text evidence="1 4">Belongs to the short-chain dehydrogenases/reductases (SDR) family.</text>
</comment>
<dbReference type="OrthoDB" id="1274115at2759"/>
<evidence type="ECO:0000313" key="6">
    <source>
        <dbReference type="EMBL" id="PWY68432.1"/>
    </source>
</evidence>
<dbReference type="PROSITE" id="PS00061">
    <property type="entry name" value="ADH_SHORT"/>
    <property type="match status" value="1"/>
</dbReference>
<evidence type="ECO:0000256" key="2">
    <source>
        <dbReference type="ARBA" id="ARBA00022857"/>
    </source>
</evidence>
<dbReference type="GO" id="GO:0016491">
    <property type="term" value="F:oxidoreductase activity"/>
    <property type="evidence" value="ECO:0007669"/>
    <property type="project" value="UniProtKB-KW"/>
</dbReference>
<dbReference type="EMBL" id="MSFL01000036">
    <property type="protein sequence ID" value="PWY68432.1"/>
    <property type="molecule type" value="Genomic_DNA"/>
</dbReference>
<dbReference type="CDD" id="cd05374">
    <property type="entry name" value="17beta-HSD-like_SDR_c"/>
    <property type="match status" value="1"/>
</dbReference>
<sequence length="307" mass="32830">MAPQLWLVTGASSGIGALLAEHALRAGHRVLATARNPSKAAEDHPQIASLGGKWLQLDVTSKETKSLVEQAITDNGGEIDVVINNAGYSLFGSIEDISEDELDDQIQTNVYGVVRVTKAALPFMRAQRSGTIVNIGSMGGFIAGPGAAPYSMSKFALEALSESLSLELNPFNIRVLLVELGSFRTKILGSRKLPAAGLTKDYEGTPISMAMGFWEKLAGNQPGDPVKAAQRILEVIQQTGMGEGKGHLLRLPLGADCHHRMRAKLDAVMQNLEETEEIAFSTAIDSAPGTQLLARFFPQPPTGETRL</sequence>
<dbReference type="SMART" id="SM00822">
    <property type="entry name" value="PKS_KR"/>
    <property type="match status" value="1"/>
</dbReference>
<reference evidence="6 7" key="1">
    <citation type="submission" date="2016-12" db="EMBL/GenBank/DDBJ databases">
        <title>The genomes of Aspergillus section Nigri reveals drivers in fungal speciation.</title>
        <authorList>
            <consortium name="DOE Joint Genome Institute"/>
            <person name="Vesth T.C."/>
            <person name="Nybo J."/>
            <person name="Theobald S."/>
            <person name="Brandl J."/>
            <person name="Frisvad J.C."/>
            <person name="Nielsen K.F."/>
            <person name="Lyhne E.K."/>
            <person name="Kogle M.E."/>
            <person name="Kuo A."/>
            <person name="Riley R."/>
            <person name="Clum A."/>
            <person name="Nolan M."/>
            <person name="Lipzen A."/>
            <person name="Salamov A."/>
            <person name="Henrissat B."/>
            <person name="Wiebenga A."/>
            <person name="De Vries R.P."/>
            <person name="Grigoriev I.V."/>
            <person name="Mortensen U.H."/>
            <person name="Andersen M.R."/>
            <person name="Baker S.E."/>
        </authorList>
    </citation>
    <scope>NUCLEOTIDE SEQUENCE [LARGE SCALE GENOMIC DNA]</scope>
    <source>
        <strain evidence="6 7">CBS 117.55</strain>
    </source>
</reference>
<dbReference type="PRINTS" id="PR00080">
    <property type="entry name" value="SDRFAMILY"/>
</dbReference>
<dbReference type="Proteomes" id="UP000247233">
    <property type="component" value="Unassembled WGS sequence"/>
</dbReference>
<organism evidence="6 7">
    <name type="scientific">Aspergillus heteromorphus CBS 117.55</name>
    <dbReference type="NCBI Taxonomy" id="1448321"/>
    <lineage>
        <taxon>Eukaryota</taxon>
        <taxon>Fungi</taxon>
        <taxon>Dikarya</taxon>
        <taxon>Ascomycota</taxon>
        <taxon>Pezizomycotina</taxon>
        <taxon>Eurotiomycetes</taxon>
        <taxon>Eurotiomycetidae</taxon>
        <taxon>Eurotiales</taxon>
        <taxon>Aspergillaceae</taxon>
        <taxon>Aspergillus</taxon>
        <taxon>Aspergillus subgen. Circumdati</taxon>
    </lineage>
</organism>
<dbReference type="InterPro" id="IPR051911">
    <property type="entry name" value="SDR_oxidoreductase"/>
</dbReference>
<dbReference type="GO" id="GO:0044550">
    <property type="term" value="P:secondary metabolite biosynthetic process"/>
    <property type="evidence" value="ECO:0007669"/>
    <property type="project" value="UniProtKB-ARBA"/>
</dbReference>
<keyword evidence="2" id="KW-0521">NADP</keyword>
<dbReference type="InterPro" id="IPR020904">
    <property type="entry name" value="Sc_DH/Rdtase_CS"/>
</dbReference>
<evidence type="ECO:0000256" key="3">
    <source>
        <dbReference type="ARBA" id="ARBA00023002"/>
    </source>
</evidence>
<dbReference type="VEuPathDB" id="FungiDB:BO70DRAFT_366102"/>
<evidence type="ECO:0000256" key="4">
    <source>
        <dbReference type="RuleBase" id="RU000363"/>
    </source>
</evidence>
<dbReference type="AlphaFoldDB" id="A0A317V6A8"/>
<keyword evidence="3" id="KW-0560">Oxidoreductase</keyword>
<dbReference type="InterPro" id="IPR036291">
    <property type="entry name" value="NAD(P)-bd_dom_sf"/>
</dbReference>
<protein>
    <submittedName>
        <fullName evidence="6">Putative short chain oxidoreductase/dehydrogenase</fullName>
    </submittedName>
</protein>
<keyword evidence="7" id="KW-1185">Reference proteome</keyword>
<dbReference type="GeneID" id="37066482"/>
<proteinExistence type="inferred from homology"/>
<dbReference type="Gene3D" id="3.40.50.720">
    <property type="entry name" value="NAD(P)-binding Rossmann-like Domain"/>
    <property type="match status" value="1"/>
</dbReference>
<name>A0A317V6A8_9EURO</name>
<evidence type="ECO:0000313" key="7">
    <source>
        <dbReference type="Proteomes" id="UP000247233"/>
    </source>
</evidence>
<dbReference type="SUPFAM" id="SSF51735">
    <property type="entry name" value="NAD(P)-binding Rossmann-fold domains"/>
    <property type="match status" value="1"/>
</dbReference>
<dbReference type="STRING" id="1448321.A0A317V6A8"/>
<gene>
    <name evidence="6" type="ORF">BO70DRAFT_366102</name>
</gene>
<dbReference type="InterPro" id="IPR002347">
    <property type="entry name" value="SDR_fam"/>
</dbReference>
<dbReference type="Pfam" id="PF00106">
    <property type="entry name" value="adh_short"/>
    <property type="match status" value="1"/>
</dbReference>
<evidence type="ECO:0000256" key="1">
    <source>
        <dbReference type="ARBA" id="ARBA00006484"/>
    </source>
</evidence>
<dbReference type="PANTHER" id="PTHR43976">
    <property type="entry name" value="SHORT CHAIN DEHYDROGENASE"/>
    <property type="match status" value="1"/>
</dbReference>
<dbReference type="InterPro" id="IPR057326">
    <property type="entry name" value="KR_dom"/>
</dbReference>
<comment type="caution">
    <text evidence="6">The sequence shown here is derived from an EMBL/GenBank/DDBJ whole genome shotgun (WGS) entry which is preliminary data.</text>
</comment>
<feature type="domain" description="Ketoreductase" evidence="5">
    <location>
        <begin position="4"/>
        <end position="181"/>
    </location>
</feature>
<dbReference type="PANTHER" id="PTHR43976:SF16">
    <property type="entry name" value="SHORT-CHAIN DEHYDROGENASE_REDUCTASE FAMILY PROTEIN"/>
    <property type="match status" value="1"/>
</dbReference>
<evidence type="ECO:0000259" key="5">
    <source>
        <dbReference type="SMART" id="SM00822"/>
    </source>
</evidence>
<dbReference type="PRINTS" id="PR00081">
    <property type="entry name" value="GDHRDH"/>
</dbReference>
<dbReference type="RefSeq" id="XP_025395241.1">
    <property type="nucleotide sequence ID" value="XM_025544245.1"/>
</dbReference>